<sequence>MGVFVSLASIMSFCLQRKHLLNSLLSLEMVLLSVFLIMVSMANEWSNEGLMVFILLTLAACEASLGLSLLVILIRSHGNDYVMSLSTHKC</sequence>
<dbReference type="Gene3D" id="1.10.287.3510">
    <property type="match status" value="1"/>
</dbReference>
<evidence type="ECO:0000256" key="12">
    <source>
        <dbReference type="ARBA" id="ARBA00023075"/>
    </source>
</evidence>
<dbReference type="InterPro" id="IPR039428">
    <property type="entry name" value="NUOK/Mnh_C1-like"/>
</dbReference>
<feature type="transmembrane region" description="Helical" evidence="15">
    <location>
        <begin position="20"/>
        <end position="39"/>
    </location>
</feature>
<keyword evidence="5 15" id="KW-0813">Transport</keyword>
<organism evidence="16">
    <name type="scientific">Lepidozona coreanica</name>
    <dbReference type="NCBI Taxonomy" id="55527"/>
    <lineage>
        <taxon>Eukaryota</taxon>
        <taxon>Metazoa</taxon>
        <taxon>Spiralia</taxon>
        <taxon>Lophotrochozoa</taxon>
        <taxon>Mollusca</taxon>
        <taxon>Polyplacophora</taxon>
        <taxon>Neoloricata</taxon>
        <taxon>Chitonida</taxon>
        <taxon>Chitonina</taxon>
        <taxon>Ischnochitonidae</taxon>
        <taxon>Lepidozona</taxon>
    </lineage>
</organism>
<reference evidence="16" key="1">
    <citation type="submission" date="2020-02" db="EMBL/GenBank/DDBJ databases">
        <authorList>
            <person name="Qu J."/>
            <person name="Wang X."/>
            <person name="Cui Y."/>
        </authorList>
    </citation>
    <scope>NUCLEOTIDE SEQUENCE</scope>
</reference>
<keyword evidence="12 15" id="KW-0830">Ubiquinone</keyword>
<dbReference type="GO" id="GO:0042773">
    <property type="term" value="P:ATP synthesis coupled electron transport"/>
    <property type="evidence" value="ECO:0007669"/>
    <property type="project" value="UniProtKB-UniRule"/>
</dbReference>
<dbReference type="GO" id="GO:0008137">
    <property type="term" value="F:NADH dehydrogenase (ubiquinone) activity"/>
    <property type="evidence" value="ECO:0007669"/>
    <property type="project" value="UniProtKB-EC"/>
</dbReference>
<evidence type="ECO:0000256" key="5">
    <source>
        <dbReference type="ARBA" id="ARBA00022448"/>
    </source>
</evidence>
<evidence type="ECO:0000256" key="14">
    <source>
        <dbReference type="ARBA" id="ARBA00023136"/>
    </source>
</evidence>
<evidence type="ECO:0000256" key="2">
    <source>
        <dbReference type="ARBA" id="ARBA00010519"/>
    </source>
</evidence>
<evidence type="ECO:0000256" key="15">
    <source>
        <dbReference type="RuleBase" id="RU004419"/>
    </source>
</evidence>
<proteinExistence type="inferred from homology"/>
<keyword evidence="14 15" id="KW-0472">Membrane</keyword>
<comment type="subcellular location">
    <subcellularLocation>
        <location evidence="15">Mitochondrion inner membrane</location>
        <topology evidence="15">Multi-pass membrane protein</topology>
    </subcellularLocation>
    <subcellularLocation>
        <location evidence="1">Mitochondrion membrane</location>
        <topology evidence="1">Multi-pass membrane protein</topology>
    </subcellularLocation>
</comment>
<geneLocation type="mitochondrion" evidence="16"/>
<feature type="transmembrane region" description="Helical" evidence="15">
    <location>
        <begin position="51"/>
        <end position="74"/>
    </location>
</feature>
<keyword evidence="9 15" id="KW-0249">Electron transport</keyword>
<dbReference type="InterPro" id="IPR001133">
    <property type="entry name" value="NADH_UbQ_OxRdtase_chain4L/K"/>
</dbReference>
<accession>A0A6G9DVJ5</accession>
<evidence type="ECO:0000256" key="6">
    <source>
        <dbReference type="ARBA" id="ARBA00022660"/>
    </source>
</evidence>
<evidence type="ECO:0000256" key="11">
    <source>
        <dbReference type="ARBA" id="ARBA00023027"/>
    </source>
</evidence>
<name>A0A6G9DVJ5_9MOLL</name>
<dbReference type="GO" id="GO:0030964">
    <property type="term" value="C:NADH dehydrogenase complex"/>
    <property type="evidence" value="ECO:0007669"/>
    <property type="project" value="TreeGrafter"/>
</dbReference>
<evidence type="ECO:0000256" key="10">
    <source>
        <dbReference type="ARBA" id="ARBA00022989"/>
    </source>
</evidence>
<dbReference type="AlphaFoldDB" id="A0A6G9DVJ5"/>
<evidence type="ECO:0000256" key="7">
    <source>
        <dbReference type="ARBA" id="ARBA00022692"/>
    </source>
</evidence>
<comment type="catalytic activity">
    <reaction evidence="15">
        <text>a ubiquinone + NADH + 5 H(+)(in) = a ubiquinol + NAD(+) + 4 H(+)(out)</text>
        <dbReference type="Rhea" id="RHEA:29091"/>
        <dbReference type="Rhea" id="RHEA-COMP:9565"/>
        <dbReference type="Rhea" id="RHEA-COMP:9566"/>
        <dbReference type="ChEBI" id="CHEBI:15378"/>
        <dbReference type="ChEBI" id="CHEBI:16389"/>
        <dbReference type="ChEBI" id="CHEBI:17976"/>
        <dbReference type="ChEBI" id="CHEBI:57540"/>
        <dbReference type="ChEBI" id="CHEBI:57945"/>
        <dbReference type="EC" id="7.1.1.2"/>
    </reaction>
</comment>
<keyword evidence="10 15" id="KW-1133">Transmembrane helix</keyword>
<keyword evidence="13 15" id="KW-0496">Mitochondrion</keyword>
<comment type="similarity">
    <text evidence="2 15">Belongs to the complex I subunit 4L family.</text>
</comment>
<keyword evidence="6 15" id="KW-0679">Respiratory chain</keyword>
<dbReference type="GO" id="GO:0016651">
    <property type="term" value="F:oxidoreductase activity, acting on NAD(P)H"/>
    <property type="evidence" value="ECO:0007669"/>
    <property type="project" value="InterPro"/>
</dbReference>
<evidence type="ECO:0000313" key="16">
    <source>
        <dbReference type="EMBL" id="QIP53385.1"/>
    </source>
</evidence>
<dbReference type="PANTHER" id="PTHR11434">
    <property type="entry name" value="NADH-UBIQUINONE OXIDOREDUCTASE SUBUNIT ND4L"/>
    <property type="match status" value="1"/>
</dbReference>
<dbReference type="PANTHER" id="PTHR11434:SF0">
    <property type="entry name" value="NADH-UBIQUINONE OXIDOREDUCTASE CHAIN 4L"/>
    <property type="match status" value="1"/>
</dbReference>
<dbReference type="EC" id="7.1.1.2" evidence="3 15"/>
<evidence type="ECO:0000256" key="13">
    <source>
        <dbReference type="ARBA" id="ARBA00023128"/>
    </source>
</evidence>
<evidence type="ECO:0000256" key="1">
    <source>
        <dbReference type="ARBA" id="ARBA00004225"/>
    </source>
</evidence>
<comment type="function">
    <text evidence="15">Core subunit of the mitochondrial membrane respiratory chain NADH dehydrogenase (Complex I) which catalyzes electron transfer from NADH through the respiratory chain, using ubiquinone as an electron acceptor.</text>
</comment>
<dbReference type="GO" id="GO:0005743">
    <property type="term" value="C:mitochondrial inner membrane"/>
    <property type="evidence" value="ECO:0007669"/>
    <property type="project" value="UniProtKB-SubCell"/>
</dbReference>
<evidence type="ECO:0000256" key="3">
    <source>
        <dbReference type="ARBA" id="ARBA00012944"/>
    </source>
</evidence>
<keyword evidence="8 15" id="KW-1278">Translocase</keyword>
<evidence type="ECO:0000256" key="9">
    <source>
        <dbReference type="ARBA" id="ARBA00022982"/>
    </source>
</evidence>
<evidence type="ECO:0000256" key="4">
    <source>
        <dbReference type="ARBA" id="ARBA00016612"/>
    </source>
</evidence>
<evidence type="ECO:0000256" key="8">
    <source>
        <dbReference type="ARBA" id="ARBA00022967"/>
    </source>
</evidence>
<keyword evidence="7 15" id="KW-0812">Transmembrane</keyword>
<keyword evidence="15" id="KW-0999">Mitochondrion inner membrane</keyword>
<gene>
    <name evidence="16" type="primary">nad4l</name>
</gene>
<protein>
    <recommendedName>
        <fullName evidence="4 15">NADH-ubiquinone oxidoreductase chain 4L</fullName>
        <ecNumber evidence="3 15">7.1.1.2</ecNumber>
    </recommendedName>
</protein>
<keyword evidence="11 15" id="KW-0520">NAD</keyword>
<dbReference type="Pfam" id="PF00420">
    <property type="entry name" value="Oxidored_q2"/>
    <property type="match status" value="1"/>
</dbReference>
<dbReference type="EMBL" id="MT070411">
    <property type="protein sequence ID" value="QIP53385.1"/>
    <property type="molecule type" value="Genomic_DNA"/>
</dbReference>